<dbReference type="InterPro" id="IPR011527">
    <property type="entry name" value="ABC1_TM_dom"/>
</dbReference>
<evidence type="ECO:0000256" key="3">
    <source>
        <dbReference type="ARBA" id="ARBA00022475"/>
    </source>
</evidence>
<evidence type="ECO:0000256" key="1">
    <source>
        <dbReference type="ARBA" id="ARBA00004429"/>
    </source>
</evidence>
<feature type="transmembrane region" description="Helical" evidence="12">
    <location>
        <begin position="146"/>
        <end position="168"/>
    </location>
</feature>
<feature type="region of interest" description="Disordered" evidence="11">
    <location>
        <begin position="574"/>
        <end position="626"/>
    </location>
</feature>
<dbReference type="OrthoDB" id="9806127at2"/>
<keyword evidence="5 12" id="KW-0812">Transmembrane</keyword>
<keyword evidence="3" id="KW-1003">Cell membrane</keyword>
<dbReference type="InterPro" id="IPR027417">
    <property type="entry name" value="P-loop_NTPase"/>
</dbReference>
<dbReference type="PANTHER" id="PTHR24221">
    <property type="entry name" value="ATP-BINDING CASSETTE SUB-FAMILY B"/>
    <property type="match status" value="1"/>
</dbReference>
<dbReference type="GO" id="GO:0140359">
    <property type="term" value="F:ABC-type transporter activity"/>
    <property type="evidence" value="ECO:0007669"/>
    <property type="project" value="InterPro"/>
</dbReference>
<proteinExistence type="inferred from homology"/>
<protein>
    <submittedName>
        <fullName evidence="15">ABC transporter</fullName>
    </submittedName>
</protein>
<evidence type="ECO:0000256" key="6">
    <source>
        <dbReference type="ARBA" id="ARBA00022741"/>
    </source>
</evidence>
<evidence type="ECO:0000259" key="13">
    <source>
        <dbReference type="PROSITE" id="PS50893"/>
    </source>
</evidence>
<gene>
    <name evidence="15" type="ORF">SCA03_05630</name>
</gene>
<evidence type="ECO:0000259" key="14">
    <source>
        <dbReference type="PROSITE" id="PS50929"/>
    </source>
</evidence>
<name>A0A4Y3QS43_STRCI</name>
<keyword evidence="2" id="KW-0813">Transport</keyword>
<dbReference type="SUPFAM" id="SSF90123">
    <property type="entry name" value="ABC transporter transmembrane region"/>
    <property type="match status" value="1"/>
</dbReference>
<feature type="compositionally biased region" description="Low complexity" evidence="11">
    <location>
        <begin position="576"/>
        <end position="611"/>
    </location>
</feature>
<evidence type="ECO:0000256" key="4">
    <source>
        <dbReference type="ARBA" id="ARBA00022519"/>
    </source>
</evidence>
<dbReference type="PROSITE" id="PS50929">
    <property type="entry name" value="ABC_TM1F"/>
    <property type="match status" value="1"/>
</dbReference>
<dbReference type="FunFam" id="3.40.50.300:FF:000221">
    <property type="entry name" value="Multidrug ABC transporter ATP-binding protein"/>
    <property type="match status" value="1"/>
</dbReference>
<dbReference type="SMART" id="SM00382">
    <property type="entry name" value="AAA"/>
    <property type="match status" value="1"/>
</dbReference>
<dbReference type="RefSeq" id="WP_086814251.1">
    <property type="nucleotide sequence ID" value="NZ_BJMM01000002.1"/>
</dbReference>
<dbReference type="SUPFAM" id="SSF52540">
    <property type="entry name" value="P-loop containing nucleoside triphosphate hydrolases"/>
    <property type="match status" value="1"/>
</dbReference>
<sequence length="626" mass="66521">MIRHLAKILGPAHRGALRRYLAWLVGYAVLEGVAMACLVPVLRAVFEGDTGRALRMLAVLAAAVLATCVARYQQAMQGFRLALATLGTLHERLGDHVVKLPLGWFTSEKVGRLSRSATTGTFMVTNVFAHMLTPAVSGVVTPATVLAAMLVLDWRLGLVLLVCAPLLYATHRWSASWIGRSEEQRDAADALAGSRVVEFARNQRTLRAFGRGVEGYAPLEEAIERRSRAGGRMLGETMPRLLANGLAVQLSFAALVAAGVALALRDAIEPVALVALLALAARFVGPLSEAAGMSGMLRMAGNDLRRLAALFDERPLPEATAKAPLERPGEIAFEHVTFGYEEDAPVLRDVSLRVPPRTMTAVVGASGSGKTTLTRLITRFFDVDAGTVRVGGADVRELPTARLMDQLSLVMQDVYLFDDTLEGNIRVGRPSATDAEVREAARLAGVDEIVHRLPQGWRTPVGEGGAALSGGERQRVSVARAVLKAAPVVLLDEATAALDPENERYVQEALRTLMRTSTLVVIAHKLPTVVAADQIVVLDEGRIAERGTHEELLAAGGRYSRFWEQRRRSRGWRLVGAGDPGPESAAAPPDAAASAPFASSSAPGPAAAAARSDGHGDGSGSTGAAR</sequence>
<dbReference type="PROSITE" id="PS50893">
    <property type="entry name" value="ABC_TRANSPORTER_2"/>
    <property type="match status" value="1"/>
</dbReference>
<accession>A0A4Y3QS43</accession>
<evidence type="ECO:0000313" key="15">
    <source>
        <dbReference type="EMBL" id="GEB48012.1"/>
    </source>
</evidence>
<dbReference type="InterPro" id="IPR036640">
    <property type="entry name" value="ABC1_TM_sf"/>
</dbReference>
<dbReference type="GO" id="GO:0005524">
    <property type="term" value="F:ATP binding"/>
    <property type="evidence" value="ECO:0007669"/>
    <property type="project" value="UniProtKB-KW"/>
</dbReference>
<dbReference type="PROSITE" id="PS00211">
    <property type="entry name" value="ABC_TRANSPORTER_1"/>
    <property type="match status" value="1"/>
</dbReference>
<feature type="domain" description="ABC transporter" evidence="13">
    <location>
        <begin position="331"/>
        <end position="565"/>
    </location>
</feature>
<dbReference type="Pfam" id="PF00005">
    <property type="entry name" value="ABC_tran"/>
    <property type="match status" value="1"/>
</dbReference>
<dbReference type="EMBL" id="BJMM01000002">
    <property type="protein sequence ID" value="GEB48012.1"/>
    <property type="molecule type" value="Genomic_DNA"/>
</dbReference>
<feature type="compositionally biased region" description="Gly residues" evidence="11">
    <location>
        <begin position="617"/>
        <end position="626"/>
    </location>
</feature>
<dbReference type="GO" id="GO:0034040">
    <property type="term" value="F:ATPase-coupled lipid transmembrane transporter activity"/>
    <property type="evidence" value="ECO:0007669"/>
    <property type="project" value="TreeGrafter"/>
</dbReference>
<dbReference type="InterPro" id="IPR039421">
    <property type="entry name" value="Type_1_exporter"/>
</dbReference>
<evidence type="ECO:0000256" key="5">
    <source>
        <dbReference type="ARBA" id="ARBA00022692"/>
    </source>
</evidence>
<keyword evidence="9 12" id="KW-0472">Membrane</keyword>
<comment type="similarity">
    <text evidence="10">Belongs to the ABC transporter superfamily. Siderophore-Fe(3+) uptake transporter (SIUT) (TC 3.A.1.21) family.</text>
</comment>
<evidence type="ECO:0000256" key="11">
    <source>
        <dbReference type="SAM" id="MobiDB-lite"/>
    </source>
</evidence>
<evidence type="ECO:0000256" key="12">
    <source>
        <dbReference type="SAM" id="Phobius"/>
    </source>
</evidence>
<comment type="subcellular location">
    <subcellularLocation>
        <location evidence="1">Cell inner membrane</location>
        <topology evidence="1">Multi-pass membrane protein</topology>
    </subcellularLocation>
</comment>
<feature type="domain" description="ABC transmembrane type-1" evidence="14">
    <location>
        <begin position="21"/>
        <end position="299"/>
    </location>
</feature>
<dbReference type="Pfam" id="PF00664">
    <property type="entry name" value="ABC_membrane"/>
    <property type="match status" value="1"/>
</dbReference>
<dbReference type="GO" id="GO:0005886">
    <property type="term" value="C:plasma membrane"/>
    <property type="evidence" value="ECO:0007669"/>
    <property type="project" value="UniProtKB-SubCell"/>
</dbReference>
<evidence type="ECO:0000313" key="16">
    <source>
        <dbReference type="Proteomes" id="UP000319210"/>
    </source>
</evidence>
<dbReference type="Proteomes" id="UP000319210">
    <property type="component" value="Unassembled WGS sequence"/>
</dbReference>
<reference evidence="15 16" key="1">
    <citation type="submission" date="2019-06" db="EMBL/GenBank/DDBJ databases">
        <title>Whole genome shotgun sequence of Streptomyces cacaoi subsp. cacaoi NBRC 12748.</title>
        <authorList>
            <person name="Hosoyama A."/>
            <person name="Uohara A."/>
            <person name="Ohji S."/>
            <person name="Ichikawa N."/>
        </authorList>
    </citation>
    <scope>NUCLEOTIDE SEQUENCE [LARGE SCALE GENOMIC DNA]</scope>
    <source>
        <strain evidence="15 16">NBRC 12748</strain>
    </source>
</reference>
<dbReference type="PANTHER" id="PTHR24221:SF654">
    <property type="entry name" value="ATP-BINDING CASSETTE SUB-FAMILY B MEMBER 6"/>
    <property type="match status" value="1"/>
</dbReference>
<evidence type="ECO:0000256" key="8">
    <source>
        <dbReference type="ARBA" id="ARBA00022989"/>
    </source>
</evidence>
<dbReference type="InterPro" id="IPR003593">
    <property type="entry name" value="AAA+_ATPase"/>
</dbReference>
<keyword evidence="8 12" id="KW-1133">Transmembrane helix</keyword>
<dbReference type="Gene3D" id="1.20.1560.10">
    <property type="entry name" value="ABC transporter type 1, transmembrane domain"/>
    <property type="match status" value="1"/>
</dbReference>
<evidence type="ECO:0000256" key="10">
    <source>
        <dbReference type="ARBA" id="ARBA00023455"/>
    </source>
</evidence>
<feature type="transmembrane region" description="Helical" evidence="12">
    <location>
        <begin position="53"/>
        <end position="72"/>
    </location>
</feature>
<keyword evidence="4" id="KW-0997">Cell inner membrane</keyword>
<organism evidence="15 16">
    <name type="scientific">Streptomyces cacaoi</name>
    <dbReference type="NCBI Taxonomy" id="1898"/>
    <lineage>
        <taxon>Bacteria</taxon>
        <taxon>Bacillati</taxon>
        <taxon>Actinomycetota</taxon>
        <taxon>Actinomycetes</taxon>
        <taxon>Kitasatosporales</taxon>
        <taxon>Streptomycetaceae</taxon>
        <taxon>Streptomyces</taxon>
    </lineage>
</organism>
<dbReference type="Gene3D" id="3.40.50.300">
    <property type="entry name" value="P-loop containing nucleotide triphosphate hydrolases"/>
    <property type="match status" value="1"/>
</dbReference>
<dbReference type="InterPro" id="IPR003439">
    <property type="entry name" value="ABC_transporter-like_ATP-bd"/>
</dbReference>
<evidence type="ECO:0000256" key="2">
    <source>
        <dbReference type="ARBA" id="ARBA00022448"/>
    </source>
</evidence>
<feature type="transmembrane region" description="Helical" evidence="12">
    <location>
        <begin position="241"/>
        <end position="264"/>
    </location>
</feature>
<dbReference type="AlphaFoldDB" id="A0A4Y3QS43"/>
<dbReference type="GO" id="GO:0016887">
    <property type="term" value="F:ATP hydrolysis activity"/>
    <property type="evidence" value="ECO:0007669"/>
    <property type="project" value="InterPro"/>
</dbReference>
<feature type="transmembrane region" description="Helical" evidence="12">
    <location>
        <begin position="122"/>
        <end position="140"/>
    </location>
</feature>
<feature type="transmembrane region" description="Helical" evidence="12">
    <location>
        <begin position="20"/>
        <end position="41"/>
    </location>
</feature>
<keyword evidence="6" id="KW-0547">Nucleotide-binding</keyword>
<keyword evidence="7" id="KW-0067">ATP-binding</keyword>
<keyword evidence="16" id="KW-1185">Reference proteome</keyword>
<comment type="caution">
    <text evidence="15">The sequence shown here is derived from an EMBL/GenBank/DDBJ whole genome shotgun (WGS) entry which is preliminary data.</text>
</comment>
<evidence type="ECO:0000256" key="7">
    <source>
        <dbReference type="ARBA" id="ARBA00022840"/>
    </source>
</evidence>
<evidence type="ECO:0000256" key="9">
    <source>
        <dbReference type="ARBA" id="ARBA00023136"/>
    </source>
</evidence>
<dbReference type="InterPro" id="IPR017871">
    <property type="entry name" value="ABC_transporter-like_CS"/>
</dbReference>